<evidence type="ECO:0000256" key="1">
    <source>
        <dbReference type="SAM" id="SignalP"/>
    </source>
</evidence>
<dbReference type="HOGENOM" id="CLU_1564365_0_0_1"/>
<keyword evidence="1" id="KW-0732">Signal</keyword>
<feature type="signal peptide" evidence="1">
    <location>
        <begin position="1"/>
        <end position="19"/>
    </location>
</feature>
<dbReference type="EMBL" id="AMQN01006822">
    <property type="status" value="NOT_ANNOTATED_CDS"/>
    <property type="molecule type" value="Genomic_DNA"/>
</dbReference>
<sequence>MSSKLYSVILLVGIACCYGNRTTSRASIPRRDPAFFLPSGPFDGNPAFPNGSSESTSHFIRDVDDLQPGPKSLIGERNIPGSVVNPKLTGWFSLQPSNVVAALNFDPTDKQVNVPQGAVDFTEIREDGESISVQVDECKYRTVEEVGVVDCGDLVCPEPYRRGVGAQFLRY</sequence>
<dbReference type="PROSITE" id="PS51257">
    <property type="entry name" value="PROKAR_LIPOPROTEIN"/>
    <property type="match status" value="1"/>
</dbReference>
<reference evidence="4" key="1">
    <citation type="submission" date="2012-12" db="EMBL/GenBank/DDBJ databases">
        <authorList>
            <person name="Hellsten U."/>
            <person name="Grimwood J."/>
            <person name="Chapman J.A."/>
            <person name="Shapiro H."/>
            <person name="Aerts A."/>
            <person name="Otillar R.P."/>
            <person name="Terry A.Y."/>
            <person name="Boore J.L."/>
            <person name="Simakov O."/>
            <person name="Marletaz F."/>
            <person name="Cho S.-J."/>
            <person name="Edsinger-Gonzales E."/>
            <person name="Havlak P."/>
            <person name="Kuo D.-H."/>
            <person name="Larsson T."/>
            <person name="Lv J."/>
            <person name="Arendt D."/>
            <person name="Savage R."/>
            <person name="Osoegawa K."/>
            <person name="de Jong P."/>
            <person name="Lindberg D.R."/>
            <person name="Seaver E.C."/>
            <person name="Weisblat D.A."/>
            <person name="Putnam N.H."/>
            <person name="Grigoriev I.V."/>
            <person name="Rokhsar D.S."/>
        </authorList>
    </citation>
    <scope>NUCLEOTIDE SEQUENCE</scope>
    <source>
        <strain evidence="4">I ESC-2004</strain>
    </source>
</reference>
<dbReference type="Proteomes" id="UP000014760">
    <property type="component" value="Unassembled WGS sequence"/>
</dbReference>
<dbReference type="AlphaFoldDB" id="R7UPU5"/>
<gene>
    <name evidence="2" type="ORF">CAPTEDRAFT_197527</name>
</gene>
<feature type="chain" id="PRO_5008788279" evidence="1">
    <location>
        <begin position="20"/>
        <end position="171"/>
    </location>
</feature>
<dbReference type="EMBL" id="KB299236">
    <property type="protein sequence ID" value="ELU08210.1"/>
    <property type="molecule type" value="Genomic_DNA"/>
</dbReference>
<dbReference type="EnsemblMetazoa" id="CapteT197527">
    <property type="protein sequence ID" value="CapteP197527"/>
    <property type="gene ID" value="CapteG197527"/>
</dbReference>
<name>R7UPU5_CAPTE</name>
<protein>
    <submittedName>
        <fullName evidence="2 3">Uncharacterized protein</fullName>
    </submittedName>
</protein>
<proteinExistence type="predicted"/>
<reference evidence="3" key="3">
    <citation type="submission" date="2015-06" db="UniProtKB">
        <authorList>
            <consortium name="EnsemblMetazoa"/>
        </authorList>
    </citation>
    <scope>IDENTIFICATION</scope>
</reference>
<accession>R7UPU5</accession>
<dbReference type="EMBL" id="AMQN01006821">
    <property type="status" value="NOT_ANNOTATED_CDS"/>
    <property type="molecule type" value="Genomic_DNA"/>
</dbReference>
<evidence type="ECO:0000313" key="2">
    <source>
        <dbReference type="EMBL" id="ELU08210.1"/>
    </source>
</evidence>
<reference evidence="2 4" key="2">
    <citation type="journal article" date="2013" name="Nature">
        <title>Insights into bilaterian evolution from three spiralian genomes.</title>
        <authorList>
            <person name="Simakov O."/>
            <person name="Marletaz F."/>
            <person name="Cho S.J."/>
            <person name="Edsinger-Gonzales E."/>
            <person name="Havlak P."/>
            <person name="Hellsten U."/>
            <person name="Kuo D.H."/>
            <person name="Larsson T."/>
            <person name="Lv J."/>
            <person name="Arendt D."/>
            <person name="Savage R."/>
            <person name="Osoegawa K."/>
            <person name="de Jong P."/>
            <person name="Grimwood J."/>
            <person name="Chapman J.A."/>
            <person name="Shapiro H."/>
            <person name="Aerts A."/>
            <person name="Otillar R.P."/>
            <person name="Terry A.Y."/>
            <person name="Boore J.L."/>
            <person name="Grigoriev I.V."/>
            <person name="Lindberg D.R."/>
            <person name="Seaver E.C."/>
            <person name="Weisblat D.A."/>
            <person name="Putnam N.H."/>
            <person name="Rokhsar D.S."/>
        </authorList>
    </citation>
    <scope>NUCLEOTIDE SEQUENCE</scope>
    <source>
        <strain evidence="2 4">I ESC-2004</strain>
    </source>
</reference>
<organism evidence="2">
    <name type="scientific">Capitella teleta</name>
    <name type="common">Polychaete worm</name>
    <dbReference type="NCBI Taxonomy" id="283909"/>
    <lineage>
        <taxon>Eukaryota</taxon>
        <taxon>Metazoa</taxon>
        <taxon>Spiralia</taxon>
        <taxon>Lophotrochozoa</taxon>
        <taxon>Annelida</taxon>
        <taxon>Polychaeta</taxon>
        <taxon>Sedentaria</taxon>
        <taxon>Scolecida</taxon>
        <taxon>Capitellidae</taxon>
        <taxon>Capitella</taxon>
    </lineage>
</organism>
<keyword evidence="4" id="KW-1185">Reference proteome</keyword>
<evidence type="ECO:0000313" key="4">
    <source>
        <dbReference type="Proteomes" id="UP000014760"/>
    </source>
</evidence>
<evidence type="ECO:0000313" key="3">
    <source>
        <dbReference type="EnsemblMetazoa" id="CapteP197527"/>
    </source>
</evidence>